<feature type="compositionally biased region" description="Polar residues" evidence="1">
    <location>
        <begin position="271"/>
        <end position="288"/>
    </location>
</feature>
<feature type="region of interest" description="Disordered" evidence="1">
    <location>
        <begin position="499"/>
        <end position="526"/>
    </location>
</feature>
<sequence length="526" mass="56930">MHWGRWGEFGRIQRLHGRKKRHPKALRKTIPVLPAETVKHGTCRCQDLGWEWTAWSSPTEATEKGSDLSVTIFPEDTAVSSPPQPGGPHEVVSLKTKTETKTQLRTCLKRILLTLQTPRQQPSPHFLPGAQSSQSESKPTGTGVAPPIGIHQQVGSAGFCWHEQTAEVSAWISGLHVGPMDTSLPFLLDARCFTSRSAPLGSPLLPLLPTRPAPTPYRSPSSSEARYHTGRERQQPPERAANAFLSGHSSPGTPSPTFLLLGVAHERVQCSGHSQPQGTLKDSQQQARASRASPDHACMKQLNQANVMECGTRRGRQGQARPYAQVPRTWGTHRAPQGGARKCKRTLGNVLTLKTCSSGLWLNPSQPGHVSLLAVCPVLMSLFMRMLVPRRPHQRPGMSQGEETQEFGSDKDSSTETHTKTRPGRPDPGPTLQPANHPLRGVSSRASEGPTRAVGSTTPDHSDQRPGHSLGGGICAHHHAVTAVVLKTPPQAGCKCQGCSPSGSWGRREPRSLPCRLPPASEKATI</sequence>
<comment type="caution">
    <text evidence="2">The sequence shown here is derived from an EMBL/GenBank/DDBJ whole genome shotgun (WGS) entry which is preliminary data.</text>
</comment>
<feature type="compositionally biased region" description="Polar residues" evidence="1">
    <location>
        <begin position="130"/>
        <end position="140"/>
    </location>
</feature>
<accession>A0A5N4E0G2</accession>
<reference evidence="2 3" key="1">
    <citation type="journal article" date="2019" name="Mol. Ecol. Resour.">
        <title>Improving Illumina assemblies with Hi-C and long reads: an example with the North African dromedary.</title>
        <authorList>
            <person name="Elbers J.P."/>
            <person name="Rogers M.F."/>
            <person name="Perelman P.L."/>
            <person name="Proskuryakova A.A."/>
            <person name="Serdyukova N.A."/>
            <person name="Johnson W.E."/>
            <person name="Horin P."/>
            <person name="Corander J."/>
            <person name="Murphy D."/>
            <person name="Burger P.A."/>
        </authorList>
    </citation>
    <scope>NUCLEOTIDE SEQUENCE [LARGE SCALE GENOMIC DNA]</scope>
    <source>
        <strain evidence="2">Drom800</strain>
        <tissue evidence="2">Blood</tissue>
    </source>
</reference>
<gene>
    <name evidence="2" type="ORF">Cadr_000007826</name>
</gene>
<feature type="region of interest" description="Disordered" evidence="1">
    <location>
        <begin position="119"/>
        <end position="149"/>
    </location>
</feature>
<feature type="compositionally biased region" description="Basic and acidic residues" evidence="1">
    <location>
        <begin position="408"/>
        <end position="419"/>
    </location>
</feature>
<feature type="region of interest" description="Disordered" evidence="1">
    <location>
        <begin position="270"/>
        <end position="295"/>
    </location>
</feature>
<keyword evidence="3" id="KW-1185">Reference proteome</keyword>
<dbReference type="AlphaFoldDB" id="A0A5N4E0G2"/>
<evidence type="ECO:0000313" key="3">
    <source>
        <dbReference type="Proteomes" id="UP000299084"/>
    </source>
</evidence>
<organism evidence="2 3">
    <name type="scientific">Camelus dromedarius</name>
    <name type="common">Dromedary</name>
    <name type="synonym">Arabian camel</name>
    <dbReference type="NCBI Taxonomy" id="9838"/>
    <lineage>
        <taxon>Eukaryota</taxon>
        <taxon>Metazoa</taxon>
        <taxon>Chordata</taxon>
        <taxon>Craniata</taxon>
        <taxon>Vertebrata</taxon>
        <taxon>Euteleostomi</taxon>
        <taxon>Mammalia</taxon>
        <taxon>Eutheria</taxon>
        <taxon>Laurasiatheria</taxon>
        <taxon>Artiodactyla</taxon>
        <taxon>Tylopoda</taxon>
        <taxon>Camelidae</taxon>
        <taxon>Camelus</taxon>
    </lineage>
</organism>
<dbReference type="Proteomes" id="UP000299084">
    <property type="component" value="Unassembled WGS sequence"/>
</dbReference>
<evidence type="ECO:0000313" key="2">
    <source>
        <dbReference type="EMBL" id="KAB1276740.1"/>
    </source>
</evidence>
<protein>
    <submittedName>
        <fullName evidence="2">Uncharacterized protein</fullName>
    </submittedName>
</protein>
<name>A0A5N4E0G2_CAMDR</name>
<evidence type="ECO:0000256" key="1">
    <source>
        <dbReference type="SAM" id="MobiDB-lite"/>
    </source>
</evidence>
<dbReference type="EMBL" id="JWIN03000007">
    <property type="protein sequence ID" value="KAB1276740.1"/>
    <property type="molecule type" value="Genomic_DNA"/>
</dbReference>
<feature type="region of interest" description="Disordered" evidence="1">
    <location>
        <begin position="203"/>
        <end position="237"/>
    </location>
</feature>
<proteinExistence type="predicted"/>
<feature type="region of interest" description="Disordered" evidence="1">
    <location>
        <begin position="392"/>
        <end position="470"/>
    </location>
</feature>
<feature type="compositionally biased region" description="Basic and acidic residues" evidence="1">
    <location>
        <begin position="225"/>
        <end position="236"/>
    </location>
</feature>